<organism evidence="1 2">
    <name type="scientific">Aphanomyces astaci</name>
    <name type="common">Crayfish plague agent</name>
    <dbReference type="NCBI Taxonomy" id="112090"/>
    <lineage>
        <taxon>Eukaryota</taxon>
        <taxon>Sar</taxon>
        <taxon>Stramenopiles</taxon>
        <taxon>Oomycota</taxon>
        <taxon>Saprolegniomycetes</taxon>
        <taxon>Saprolegniales</taxon>
        <taxon>Verrucalvaceae</taxon>
        <taxon>Aphanomyces</taxon>
    </lineage>
</organism>
<dbReference type="VEuPathDB" id="FungiDB:H257_14917"/>
<comment type="caution">
    <text evidence="1">The sequence shown here is derived from an EMBL/GenBank/DDBJ whole genome shotgun (WGS) entry which is preliminary data.</text>
</comment>
<feature type="non-terminal residue" evidence="1">
    <location>
        <position position="1"/>
    </location>
</feature>
<protein>
    <submittedName>
        <fullName evidence="1">Uncharacterized protein</fullName>
    </submittedName>
</protein>
<name>A0A397B321_APHAT</name>
<gene>
    <name evidence="1" type="ORF">DYB36_012358</name>
</gene>
<proteinExistence type="predicted"/>
<evidence type="ECO:0000313" key="1">
    <source>
        <dbReference type="EMBL" id="RHY12549.1"/>
    </source>
</evidence>
<dbReference type="AlphaFoldDB" id="A0A397B321"/>
<dbReference type="PANTHER" id="PTHR37067:SF3">
    <property type="entry name" value="PX DOMAIN-CONTAINING PROTEIN"/>
    <property type="match status" value="1"/>
</dbReference>
<dbReference type="Proteomes" id="UP000265427">
    <property type="component" value="Unassembled WGS sequence"/>
</dbReference>
<evidence type="ECO:0000313" key="2">
    <source>
        <dbReference type="Proteomes" id="UP000265427"/>
    </source>
</evidence>
<dbReference type="PANTHER" id="PTHR37067">
    <property type="entry name" value="PX DOMAIN-CONTAINING PROTEIN"/>
    <property type="match status" value="1"/>
</dbReference>
<reference evidence="1 2" key="1">
    <citation type="submission" date="2018-08" db="EMBL/GenBank/DDBJ databases">
        <title>Aphanomyces genome sequencing and annotation.</title>
        <authorList>
            <person name="Minardi D."/>
            <person name="Oidtmann B."/>
            <person name="Van Der Giezen M."/>
            <person name="Studholme D.J."/>
        </authorList>
    </citation>
    <scope>NUCLEOTIDE SEQUENCE [LARGE SCALE GENOMIC DNA]</scope>
    <source>
        <strain evidence="1 2">Kv</strain>
    </source>
</reference>
<sequence>KFWKLWYNAWERNPASPGLQKMQAERDEINHAAVLEAPACMPVDLAKMRPKLFLDDIMTPCLARVRLFFSADGVASIDQDHRDLVKAYKDEVGIKAIIDAHSNKTNFNDGWYSFDRARFSQLHRLCSGMASVFAKTTSKVESDFSILKWEKDEFRMNLLDLSLEGIFQAKQFKLLGLLDPNPVPQADDDDDDDT</sequence>
<dbReference type="EMBL" id="QUSZ01004825">
    <property type="protein sequence ID" value="RHY12549.1"/>
    <property type="molecule type" value="Genomic_DNA"/>
</dbReference>
<accession>A0A397B321</accession>